<evidence type="ECO:0000256" key="1">
    <source>
        <dbReference type="SAM" id="Phobius"/>
    </source>
</evidence>
<sequence>MKKYFLMENYKKILFGLIIVFILILIMLFCIFYYDYKIKDERLLIILIPELLGITTLFKVKSMLHKNVMEFVYDESILKHPVPSRITREQVIKRVKEKGFETYSVDNMRLGLQLVNIKKNLMEISCCYGFFILGQNIDDENEIIKNEELDRILNNYLKGKEMYRFSTVCPIYCFWAEKLSDKAREKCCKGFDYKKRAFYIGYETSSENLYYAEAMEQIEIPNCKRQAQWIKEIFQIGYSIDSNN</sequence>
<name>A0ABM7T996_9CLOT</name>
<organism evidence="2 3">
    <name type="scientific">Clostridium gelidum</name>
    <dbReference type="NCBI Taxonomy" id="704125"/>
    <lineage>
        <taxon>Bacteria</taxon>
        <taxon>Bacillati</taxon>
        <taxon>Bacillota</taxon>
        <taxon>Clostridia</taxon>
        <taxon>Eubacteriales</taxon>
        <taxon>Clostridiaceae</taxon>
        <taxon>Clostridium</taxon>
    </lineage>
</organism>
<keyword evidence="1" id="KW-1133">Transmembrane helix</keyword>
<protein>
    <submittedName>
        <fullName evidence="2">Uncharacterized protein</fullName>
    </submittedName>
</protein>
<keyword evidence="1" id="KW-0472">Membrane</keyword>
<evidence type="ECO:0000313" key="2">
    <source>
        <dbReference type="EMBL" id="BCZ45503.1"/>
    </source>
</evidence>
<feature type="transmembrane region" description="Helical" evidence="1">
    <location>
        <begin position="12"/>
        <end position="36"/>
    </location>
</feature>
<keyword evidence="3" id="KW-1185">Reference proteome</keyword>
<gene>
    <name evidence="2" type="ORF">psyc5s11_15700</name>
</gene>
<dbReference type="Proteomes" id="UP000824633">
    <property type="component" value="Chromosome"/>
</dbReference>
<accession>A0ABM7T996</accession>
<evidence type="ECO:0000313" key="3">
    <source>
        <dbReference type="Proteomes" id="UP000824633"/>
    </source>
</evidence>
<dbReference type="RefSeq" id="WP_224037097.1">
    <property type="nucleotide sequence ID" value="NZ_AP024849.1"/>
</dbReference>
<dbReference type="EMBL" id="AP024849">
    <property type="protein sequence ID" value="BCZ45503.1"/>
    <property type="molecule type" value="Genomic_DNA"/>
</dbReference>
<reference evidence="3" key="1">
    <citation type="submission" date="2021-07" db="EMBL/GenBank/DDBJ databases">
        <title>Complete genome sequencing of a Clostridium isolate.</title>
        <authorList>
            <person name="Ueki A."/>
            <person name="Tonouchi A."/>
        </authorList>
    </citation>
    <scope>NUCLEOTIDE SEQUENCE [LARGE SCALE GENOMIC DNA]</scope>
    <source>
        <strain evidence="3">C5S11</strain>
    </source>
</reference>
<keyword evidence="1" id="KW-0812">Transmembrane</keyword>
<proteinExistence type="predicted"/>